<evidence type="ECO:0000313" key="1">
    <source>
        <dbReference type="EMBL" id="KWZ85147.1"/>
    </source>
</evidence>
<reference evidence="2" key="1">
    <citation type="submission" date="2016-01" db="EMBL/GenBank/DDBJ databases">
        <authorList>
            <person name="Mitreva M."/>
            <person name="Pepin K.H."/>
            <person name="Mihindukulasuriya K.A."/>
            <person name="Fulton R."/>
            <person name="Fronick C."/>
            <person name="O'Laughlin M."/>
            <person name="Miner T."/>
            <person name="Herter B."/>
            <person name="Rosa B.A."/>
            <person name="Cordes M."/>
            <person name="Tomlinson C."/>
            <person name="Wollam A."/>
            <person name="Palsikar V.B."/>
            <person name="Mardis E.R."/>
            <person name="Wilson R.K."/>
        </authorList>
    </citation>
    <scope>NUCLEOTIDE SEQUENCE [LARGE SCALE GENOMIC DNA]</scope>
    <source>
        <strain evidence="2">GED7749B</strain>
    </source>
</reference>
<sequence>MIPLTIENLRMQYNEGKTTPEAVIKEILNCVEADRGMNIWITPPWNTSDHI</sequence>
<name>A0A133L075_HEYCO</name>
<evidence type="ECO:0000313" key="2">
    <source>
        <dbReference type="Proteomes" id="UP000070376"/>
    </source>
</evidence>
<dbReference type="Proteomes" id="UP000070376">
    <property type="component" value="Unassembled WGS sequence"/>
</dbReference>
<comment type="caution">
    <text evidence="1">The sequence shown here is derived from an EMBL/GenBank/DDBJ whole genome shotgun (WGS) entry which is preliminary data.</text>
</comment>
<proteinExistence type="predicted"/>
<accession>A0A133L075</accession>
<gene>
    <name evidence="1" type="ORF">HMPREF3213_00580</name>
</gene>
<dbReference type="EMBL" id="LRPN01000020">
    <property type="protein sequence ID" value="KWZ85147.1"/>
    <property type="molecule type" value="Genomic_DNA"/>
</dbReference>
<organism evidence="1 2">
    <name type="scientific">Heyndrickxia coagulans</name>
    <name type="common">Weizmannia coagulans</name>
    <dbReference type="NCBI Taxonomy" id="1398"/>
    <lineage>
        <taxon>Bacteria</taxon>
        <taxon>Bacillati</taxon>
        <taxon>Bacillota</taxon>
        <taxon>Bacilli</taxon>
        <taxon>Bacillales</taxon>
        <taxon>Bacillaceae</taxon>
        <taxon>Heyndrickxia</taxon>
    </lineage>
</organism>
<dbReference type="AlphaFoldDB" id="A0A133L075"/>
<protein>
    <submittedName>
        <fullName evidence="1">Uncharacterized protein</fullName>
    </submittedName>
</protein>
<dbReference type="PATRIC" id="fig|1398.22.peg.576"/>